<dbReference type="Proteomes" id="UP000186559">
    <property type="component" value="Chromosome"/>
</dbReference>
<evidence type="ECO:0000313" key="1">
    <source>
        <dbReference type="EMBL" id="APX21728.1"/>
    </source>
</evidence>
<dbReference type="STRING" id="1229727.Ga0080559_TMP932"/>
<accession>A0A1U7D0U2</accession>
<evidence type="ECO:0000313" key="2">
    <source>
        <dbReference type="Proteomes" id="UP000186559"/>
    </source>
</evidence>
<dbReference type="KEGG" id="tpro:Ga0080559_TMP932"/>
<keyword evidence="2" id="KW-1185">Reference proteome</keyword>
<dbReference type="AlphaFoldDB" id="A0A1U7D0U2"/>
<gene>
    <name evidence="1" type="ORF">Ga0080559_TMP932</name>
</gene>
<reference evidence="1 2" key="1">
    <citation type="submission" date="2016-03" db="EMBL/GenBank/DDBJ databases">
        <title>Deep-sea bacteria in the southern Pacific.</title>
        <authorList>
            <person name="Tang K."/>
        </authorList>
    </citation>
    <scope>NUCLEOTIDE SEQUENCE [LARGE SCALE GENOMIC DNA]</scope>
    <source>
        <strain evidence="1 2">JLT2016</strain>
    </source>
</reference>
<organism evidence="1 2">
    <name type="scientific">Salipiger profundus</name>
    <dbReference type="NCBI Taxonomy" id="1229727"/>
    <lineage>
        <taxon>Bacteria</taxon>
        <taxon>Pseudomonadati</taxon>
        <taxon>Pseudomonadota</taxon>
        <taxon>Alphaproteobacteria</taxon>
        <taxon>Rhodobacterales</taxon>
        <taxon>Roseobacteraceae</taxon>
        <taxon>Salipiger</taxon>
    </lineage>
</organism>
<sequence length="105" mass="11063">MSPASIRQPHPVLGCATAALDWREQLAIELETTGSAEQRVEMMRSAVIDTGGIWIDPPERGGWGPAYHEISLGGISATGNSRAEAVASWIKAVLRVARAAAEAPA</sequence>
<proteinExistence type="predicted"/>
<dbReference type="RefSeq" id="WP_076622313.1">
    <property type="nucleotide sequence ID" value="NZ_BMEW01000002.1"/>
</dbReference>
<dbReference type="EMBL" id="CP014796">
    <property type="protein sequence ID" value="APX21728.1"/>
    <property type="molecule type" value="Genomic_DNA"/>
</dbReference>
<protein>
    <submittedName>
        <fullName evidence="1">Uncharacterized protein</fullName>
    </submittedName>
</protein>
<name>A0A1U7D0U2_9RHOB</name>